<dbReference type="EMBL" id="FNBG01000012">
    <property type="protein sequence ID" value="SDF51080.1"/>
    <property type="molecule type" value="Genomic_DNA"/>
</dbReference>
<protein>
    <recommendedName>
        <fullName evidence="1">Polymerase nucleotidyl transferase domain-containing protein</fullName>
    </recommendedName>
</protein>
<dbReference type="InterPro" id="IPR043519">
    <property type="entry name" value="NT_sf"/>
</dbReference>
<sequence>MLNVMNVADILVNHIKTNCPDDIAIVAYYGSYAQGTATEHSDLDFFFIPATPDGYRQSIAFILKDISFDFWPISWERAEQMASFDDPKTSVIADSKLLYTRSEDDRSRFEQLHNKVTTTAQAGLQLLEKSEQELRDTYVHLYKMSRMLPSDNIAFFRYEARSVLTKVLYSLALLNQTYVTKGWGKNLEQIYKFKLRPAQLEKHITTITQSGSCNAVLNACEELTQETLELLMKQKETFSTPPSYHDRMKGAYEELKGMLDKIILACAANDYTTAFFWSVEIQELIAMFIYHAEKGYWPIALDLSLDYQELYNNLAFPDLVSYLDPEDLAPLCEAVKRLDARFESCLKDKGVKINRFDTLEQFAASLHS</sequence>
<dbReference type="RefSeq" id="WP_245742343.1">
    <property type="nucleotide sequence ID" value="NZ_FNBG01000012.1"/>
</dbReference>
<dbReference type="AlphaFoldDB" id="A0A1G7LQ09"/>
<dbReference type="GO" id="GO:0016779">
    <property type="term" value="F:nucleotidyltransferase activity"/>
    <property type="evidence" value="ECO:0007669"/>
    <property type="project" value="InterPro"/>
</dbReference>
<evidence type="ECO:0000259" key="1">
    <source>
        <dbReference type="Pfam" id="PF01909"/>
    </source>
</evidence>
<dbReference type="Proteomes" id="UP000198972">
    <property type="component" value="Unassembled WGS sequence"/>
</dbReference>
<dbReference type="Gene3D" id="1.20.120.330">
    <property type="entry name" value="Nucleotidyltransferases domain 2"/>
    <property type="match status" value="1"/>
</dbReference>
<evidence type="ECO:0000313" key="2">
    <source>
        <dbReference type="EMBL" id="SDF51080.1"/>
    </source>
</evidence>
<organism evidence="2 3">
    <name type="scientific">Fontibacillus panacisegetis</name>
    <dbReference type="NCBI Taxonomy" id="670482"/>
    <lineage>
        <taxon>Bacteria</taxon>
        <taxon>Bacillati</taxon>
        <taxon>Bacillota</taxon>
        <taxon>Bacilli</taxon>
        <taxon>Bacillales</taxon>
        <taxon>Paenibacillaceae</taxon>
        <taxon>Fontibacillus</taxon>
    </lineage>
</organism>
<dbReference type="Gene3D" id="3.30.460.10">
    <property type="entry name" value="Beta Polymerase, domain 2"/>
    <property type="match status" value="1"/>
</dbReference>
<proteinExistence type="predicted"/>
<dbReference type="Pfam" id="PF01909">
    <property type="entry name" value="NTP_transf_2"/>
    <property type="match status" value="1"/>
</dbReference>
<reference evidence="2 3" key="1">
    <citation type="submission" date="2016-10" db="EMBL/GenBank/DDBJ databases">
        <authorList>
            <person name="de Groot N.N."/>
        </authorList>
    </citation>
    <scope>NUCLEOTIDE SEQUENCE [LARGE SCALE GENOMIC DNA]</scope>
    <source>
        <strain evidence="2 3">DSM 28129</strain>
    </source>
</reference>
<keyword evidence="3" id="KW-1185">Reference proteome</keyword>
<dbReference type="InterPro" id="IPR002934">
    <property type="entry name" value="Polymerase_NTP_transf_dom"/>
</dbReference>
<evidence type="ECO:0000313" key="3">
    <source>
        <dbReference type="Proteomes" id="UP000198972"/>
    </source>
</evidence>
<gene>
    <name evidence="2" type="ORF">SAMN04488542_1128</name>
</gene>
<name>A0A1G7LQ09_9BACL</name>
<dbReference type="SUPFAM" id="SSF81301">
    <property type="entry name" value="Nucleotidyltransferase"/>
    <property type="match status" value="1"/>
</dbReference>
<dbReference type="STRING" id="670482.SAMN04488542_1128"/>
<dbReference type="CDD" id="cd05403">
    <property type="entry name" value="NT_KNTase_like"/>
    <property type="match status" value="1"/>
</dbReference>
<accession>A0A1G7LQ09</accession>
<feature type="domain" description="Polymerase nucleotidyl transferase" evidence="1">
    <location>
        <begin position="23"/>
        <end position="48"/>
    </location>
</feature>